<accession>A0A8J7BYF7</accession>
<dbReference type="Pfam" id="PF07731">
    <property type="entry name" value="Cu-oxidase_2"/>
    <property type="match status" value="1"/>
</dbReference>
<dbReference type="InterPro" id="IPR011707">
    <property type="entry name" value="Cu-oxidase-like_N"/>
</dbReference>
<dbReference type="InterPro" id="IPR001117">
    <property type="entry name" value="Cu-oxidase_2nd"/>
</dbReference>
<dbReference type="RefSeq" id="WP_190830570.1">
    <property type="nucleotide sequence ID" value="NZ_CAWPPI010000063.1"/>
</dbReference>
<dbReference type="Gene3D" id="2.60.40.420">
    <property type="entry name" value="Cupredoxins - blue copper proteins"/>
    <property type="match status" value="3"/>
</dbReference>
<evidence type="ECO:0000259" key="4">
    <source>
        <dbReference type="Pfam" id="PF07732"/>
    </source>
</evidence>
<evidence type="ECO:0000313" key="5">
    <source>
        <dbReference type="EMBL" id="MBD2774048.1"/>
    </source>
</evidence>
<dbReference type="AlphaFoldDB" id="A0A8J7BYF7"/>
<dbReference type="InterPro" id="IPR045087">
    <property type="entry name" value="Cu-oxidase_fam"/>
</dbReference>
<dbReference type="InterPro" id="IPR008972">
    <property type="entry name" value="Cupredoxin"/>
</dbReference>
<evidence type="ECO:0000259" key="3">
    <source>
        <dbReference type="Pfam" id="PF07731"/>
    </source>
</evidence>
<dbReference type="EMBL" id="JACXAE010000063">
    <property type="protein sequence ID" value="MBD2774048.1"/>
    <property type="molecule type" value="Genomic_DNA"/>
</dbReference>
<dbReference type="Pfam" id="PF07732">
    <property type="entry name" value="Cu-oxidase_3"/>
    <property type="match status" value="1"/>
</dbReference>
<organism evidence="5 6">
    <name type="scientific">Iningainema tapete BLCC-T55</name>
    <dbReference type="NCBI Taxonomy" id="2748662"/>
    <lineage>
        <taxon>Bacteria</taxon>
        <taxon>Bacillati</taxon>
        <taxon>Cyanobacteriota</taxon>
        <taxon>Cyanophyceae</taxon>
        <taxon>Nostocales</taxon>
        <taxon>Scytonemataceae</taxon>
        <taxon>Iningainema tapete</taxon>
    </lineage>
</organism>
<comment type="caution">
    <text evidence="5">The sequence shown here is derived from an EMBL/GenBank/DDBJ whole genome shotgun (WGS) entry which is preliminary data.</text>
</comment>
<dbReference type="Pfam" id="PF00394">
    <property type="entry name" value="Cu-oxidase"/>
    <property type="match status" value="1"/>
</dbReference>
<comment type="similarity">
    <text evidence="1">Belongs to the multicopper oxidase family.</text>
</comment>
<gene>
    <name evidence="5" type="ORF">ICL16_18710</name>
</gene>
<dbReference type="PANTHER" id="PTHR48267:SF1">
    <property type="entry name" value="BILIRUBIN OXIDASE"/>
    <property type="match status" value="1"/>
</dbReference>
<dbReference type="PANTHER" id="PTHR48267">
    <property type="entry name" value="CUPREDOXIN SUPERFAMILY PROTEIN"/>
    <property type="match status" value="1"/>
</dbReference>
<dbReference type="SUPFAM" id="SSF49503">
    <property type="entry name" value="Cupredoxins"/>
    <property type="match status" value="3"/>
</dbReference>
<dbReference type="Proteomes" id="UP000629098">
    <property type="component" value="Unassembled WGS sequence"/>
</dbReference>
<evidence type="ECO:0000259" key="2">
    <source>
        <dbReference type="Pfam" id="PF00394"/>
    </source>
</evidence>
<protein>
    <submittedName>
        <fullName evidence="5">Multicopper oxidase family protein</fullName>
    </submittedName>
</protein>
<dbReference type="GO" id="GO:0005507">
    <property type="term" value="F:copper ion binding"/>
    <property type="evidence" value="ECO:0007669"/>
    <property type="project" value="InterPro"/>
</dbReference>
<reference evidence="5" key="1">
    <citation type="submission" date="2020-09" db="EMBL/GenBank/DDBJ databases">
        <title>Iningainema tapete sp. nov. (Scytonemataceae, Cyanobacteria) from greenhouses in central Florida (USA) produces two types of nodularin with biosynthetic potential for microcystin-LR and anabaenopeptins.</title>
        <authorList>
            <person name="Berthold D.E."/>
            <person name="Lefler F.W."/>
            <person name="Huang I.-S."/>
            <person name="Abdulla H."/>
            <person name="Zimba P.V."/>
            <person name="Laughinghouse H.D. IV."/>
        </authorList>
    </citation>
    <scope>NUCLEOTIDE SEQUENCE</scope>
    <source>
        <strain evidence="5">BLCCT55</strain>
    </source>
</reference>
<name>A0A8J7BYF7_9CYAN</name>
<dbReference type="CDD" id="cd13889">
    <property type="entry name" value="CuRO_3_BOD"/>
    <property type="match status" value="1"/>
</dbReference>
<sequence length="501" mass="56912">MLKINRRDVVKLGFIAGGSLLLPIALQLRSQAQNAGSPRVTPFSVPFRVPPVLNPVRSDSTTDYYEITIKKANLEILPGLQTQIWGYNGIAPGPTIKQHVSRRSVIRFINDVGTNTVVHLHGMPSLPQYDGYAEDFIPHGYYKDYIYPNNRIAATLWYHDHTVMVTAQQAYMGLAGMYILQDDLELGLPLPKGEYDVPLFLSDKIFASDGSLVFNDQNRNKLMGDVITVNGVPWPRMEVANCKYRFRMLNGSVSRSYKPSLNTGDDLIMIATDGGLLSAPVRVKNFRLGMGERYEFIIDFSQYPIGTSVILQNESLPNNDDYDNTDKIMRFDVVRSVVDNSSIPNQMRNIPSVSQLVAQAVRTREWHYDKFSGVWVINGKEWDKDRVDANPRLGEYEIWSLNNVHQDWFHTIHIHLIDCLIIDRNRQAAFPYERGWKDVFYVGENENVRVVGKFDPNKGKYMTHCHNLVHEDHDMMTQLEVDQGGISPFAAPAQLLPAPPL</sequence>
<feature type="domain" description="Plastocyanin-like" evidence="3">
    <location>
        <begin position="360"/>
        <end position="483"/>
    </location>
</feature>
<evidence type="ECO:0000256" key="1">
    <source>
        <dbReference type="ARBA" id="ARBA00010609"/>
    </source>
</evidence>
<keyword evidence="6" id="KW-1185">Reference proteome</keyword>
<feature type="domain" description="Plastocyanin-like" evidence="4">
    <location>
        <begin position="69"/>
        <end position="183"/>
    </location>
</feature>
<dbReference type="GO" id="GO:0016491">
    <property type="term" value="F:oxidoreductase activity"/>
    <property type="evidence" value="ECO:0007669"/>
    <property type="project" value="InterPro"/>
</dbReference>
<feature type="domain" description="Plastocyanin-like" evidence="2">
    <location>
        <begin position="236"/>
        <end position="312"/>
    </location>
</feature>
<evidence type="ECO:0000313" key="6">
    <source>
        <dbReference type="Proteomes" id="UP000629098"/>
    </source>
</evidence>
<proteinExistence type="inferred from homology"/>
<dbReference type="InterPro" id="IPR011706">
    <property type="entry name" value="Cu-oxidase_C"/>
</dbReference>